<dbReference type="InterPro" id="IPR002698">
    <property type="entry name" value="FTHF_cligase"/>
</dbReference>
<dbReference type="EC" id="6.3.3.2" evidence="5"/>
<keyword evidence="3 4" id="KW-0067">ATP-binding</keyword>
<organism evidence="6 7">
    <name type="scientific">Roseivirga seohaensis subsp. aquiponti</name>
    <dbReference type="NCBI Taxonomy" id="1566026"/>
    <lineage>
        <taxon>Bacteria</taxon>
        <taxon>Pseudomonadati</taxon>
        <taxon>Bacteroidota</taxon>
        <taxon>Cytophagia</taxon>
        <taxon>Cytophagales</taxon>
        <taxon>Roseivirgaceae</taxon>
        <taxon>Roseivirga</taxon>
    </lineage>
</organism>
<evidence type="ECO:0000313" key="7">
    <source>
        <dbReference type="Proteomes" id="UP000036908"/>
    </source>
</evidence>
<dbReference type="Pfam" id="PF01812">
    <property type="entry name" value="5-FTHF_cyc-lig"/>
    <property type="match status" value="1"/>
</dbReference>
<dbReference type="GO" id="GO:0035999">
    <property type="term" value="P:tetrahydrofolate interconversion"/>
    <property type="evidence" value="ECO:0007669"/>
    <property type="project" value="TreeGrafter"/>
</dbReference>
<dbReference type="GO" id="GO:0030272">
    <property type="term" value="F:5-formyltetrahydrofolate cyclo-ligase activity"/>
    <property type="evidence" value="ECO:0007669"/>
    <property type="project" value="UniProtKB-EC"/>
</dbReference>
<protein>
    <recommendedName>
        <fullName evidence="5">5-formyltetrahydrofolate cyclo-ligase</fullName>
        <ecNumber evidence="5">6.3.3.2</ecNumber>
    </recommendedName>
</protein>
<comment type="caution">
    <text evidence="6">The sequence shown here is derived from an EMBL/GenBank/DDBJ whole genome shotgun (WGS) entry which is preliminary data.</text>
</comment>
<feature type="binding site" evidence="4">
    <location>
        <begin position="3"/>
        <end position="7"/>
    </location>
    <ligand>
        <name>ATP</name>
        <dbReference type="ChEBI" id="CHEBI:30616"/>
    </ligand>
</feature>
<evidence type="ECO:0000256" key="3">
    <source>
        <dbReference type="ARBA" id="ARBA00022840"/>
    </source>
</evidence>
<evidence type="ECO:0000256" key="2">
    <source>
        <dbReference type="ARBA" id="ARBA00022741"/>
    </source>
</evidence>
<accession>A0A0L8AHU9</accession>
<dbReference type="EMBL" id="JSVA01000018">
    <property type="protein sequence ID" value="KOF01841.1"/>
    <property type="molecule type" value="Genomic_DNA"/>
</dbReference>
<dbReference type="GO" id="GO:0046872">
    <property type="term" value="F:metal ion binding"/>
    <property type="evidence" value="ECO:0007669"/>
    <property type="project" value="UniProtKB-KW"/>
</dbReference>
<reference evidence="7" key="1">
    <citation type="submission" date="2014-11" db="EMBL/GenBank/DDBJ databases">
        <title>Genome sequencing of Roseivirga sp. D-25.</title>
        <authorList>
            <person name="Selvaratnam C."/>
            <person name="Thevarajoo S."/>
            <person name="Goh K.M."/>
            <person name="Eee R."/>
            <person name="Chan K.-G."/>
            <person name="Chong C.S."/>
        </authorList>
    </citation>
    <scope>NUCLEOTIDE SEQUENCE [LARGE SCALE GENOMIC DNA]</scope>
    <source>
        <strain evidence="7">D-25</strain>
    </source>
</reference>
<dbReference type="NCBIfam" id="TIGR02727">
    <property type="entry name" value="MTHFS_bact"/>
    <property type="match status" value="1"/>
</dbReference>
<dbReference type="GO" id="GO:0005524">
    <property type="term" value="F:ATP binding"/>
    <property type="evidence" value="ECO:0007669"/>
    <property type="project" value="UniProtKB-KW"/>
</dbReference>
<dbReference type="GO" id="GO:0009396">
    <property type="term" value="P:folic acid-containing compound biosynthetic process"/>
    <property type="evidence" value="ECO:0007669"/>
    <property type="project" value="TreeGrafter"/>
</dbReference>
<dbReference type="Gene3D" id="3.40.50.10420">
    <property type="entry name" value="NagB/RpiA/CoA transferase-like"/>
    <property type="match status" value="1"/>
</dbReference>
<gene>
    <name evidence="6" type="ORF">OB69_16040</name>
</gene>
<evidence type="ECO:0000256" key="5">
    <source>
        <dbReference type="RuleBase" id="RU361279"/>
    </source>
</evidence>
<dbReference type="PATRIC" id="fig|1566026.4.peg.1528"/>
<comment type="cofactor">
    <cofactor evidence="5">
        <name>Mg(2+)</name>
        <dbReference type="ChEBI" id="CHEBI:18420"/>
    </cofactor>
</comment>
<evidence type="ECO:0000256" key="1">
    <source>
        <dbReference type="ARBA" id="ARBA00010638"/>
    </source>
</evidence>
<dbReference type="OrthoDB" id="9801938at2"/>
<dbReference type="Proteomes" id="UP000036908">
    <property type="component" value="Unassembled WGS sequence"/>
</dbReference>
<name>A0A0L8AHU9_9BACT</name>
<evidence type="ECO:0000256" key="4">
    <source>
        <dbReference type="PIRSR" id="PIRSR006806-1"/>
    </source>
</evidence>
<dbReference type="InterPro" id="IPR024185">
    <property type="entry name" value="FTHF_cligase-like_sf"/>
</dbReference>
<feature type="binding site" evidence="4">
    <location>
        <begin position="134"/>
        <end position="142"/>
    </location>
    <ligand>
        <name>ATP</name>
        <dbReference type="ChEBI" id="CHEBI:30616"/>
    </ligand>
</feature>
<dbReference type="PIRSF" id="PIRSF006806">
    <property type="entry name" value="FTHF_cligase"/>
    <property type="match status" value="1"/>
</dbReference>
<keyword evidence="5" id="KW-0460">Magnesium</keyword>
<dbReference type="AlphaFoldDB" id="A0A0L8AHU9"/>
<dbReference type="InterPro" id="IPR037171">
    <property type="entry name" value="NagB/RpiA_transferase-like"/>
</dbReference>
<keyword evidence="5" id="KW-0479">Metal-binding</keyword>
<sequence>MTKQVLREMFLAKRKTLTQEEHALRSALVCEQALKLISDQQFKNIHLFLPLIKQREVNTFPLFEKLIGQPEYQVVLPRVNRKTKQLEHLAFTTFTKLLKGSFGVTEPDGENHFDITDLDVVFVPLISFDRKGFRIGYGGGFYDKFFAQASEKLVKVGLAISPPLDHIPYSEPHDIPLDYCISHHKIYSF</sequence>
<dbReference type="SUPFAM" id="SSF100950">
    <property type="entry name" value="NagB/RpiA/CoA transferase-like"/>
    <property type="match status" value="1"/>
</dbReference>
<dbReference type="PANTHER" id="PTHR23407">
    <property type="entry name" value="ATPASE INHIBITOR/5-FORMYLTETRAHYDROFOLATE CYCLO-LIGASE"/>
    <property type="match status" value="1"/>
</dbReference>
<evidence type="ECO:0000313" key="6">
    <source>
        <dbReference type="EMBL" id="KOF01841.1"/>
    </source>
</evidence>
<comment type="similarity">
    <text evidence="1 5">Belongs to the 5-formyltetrahydrofolate cyclo-ligase family.</text>
</comment>
<comment type="catalytic activity">
    <reaction evidence="5">
        <text>(6S)-5-formyl-5,6,7,8-tetrahydrofolate + ATP = (6R)-5,10-methenyltetrahydrofolate + ADP + phosphate</text>
        <dbReference type="Rhea" id="RHEA:10488"/>
        <dbReference type="ChEBI" id="CHEBI:30616"/>
        <dbReference type="ChEBI" id="CHEBI:43474"/>
        <dbReference type="ChEBI" id="CHEBI:57455"/>
        <dbReference type="ChEBI" id="CHEBI:57457"/>
        <dbReference type="ChEBI" id="CHEBI:456216"/>
        <dbReference type="EC" id="6.3.3.2"/>
    </reaction>
</comment>
<feature type="binding site" evidence="4">
    <location>
        <position position="49"/>
    </location>
    <ligand>
        <name>substrate</name>
    </ligand>
</feature>
<keyword evidence="2 4" id="KW-0547">Nucleotide-binding</keyword>
<keyword evidence="7" id="KW-1185">Reference proteome</keyword>
<dbReference type="RefSeq" id="WP_053224759.1">
    <property type="nucleotide sequence ID" value="NZ_JSVA01000018.1"/>
</dbReference>
<dbReference type="PANTHER" id="PTHR23407:SF1">
    <property type="entry name" value="5-FORMYLTETRAHYDROFOLATE CYCLO-LIGASE"/>
    <property type="match status" value="1"/>
</dbReference>
<proteinExistence type="inferred from homology"/>
<feature type="binding site" evidence="4">
    <location>
        <position position="56"/>
    </location>
    <ligand>
        <name>substrate</name>
    </ligand>
</feature>